<reference evidence="1" key="1">
    <citation type="journal article" date="2014" name="Front. Microbiol.">
        <title>High frequency of phylogenetically diverse reductive dehalogenase-homologous genes in deep subseafloor sedimentary metagenomes.</title>
        <authorList>
            <person name="Kawai M."/>
            <person name="Futagami T."/>
            <person name="Toyoda A."/>
            <person name="Takaki Y."/>
            <person name="Nishi S."/>
            <person name="Hori S."/>
            <person name="Arai W."/>
            <person name="Tsubouchi T."/>
            <person name="Morono Y."/>
            <person name="Uchiyama I."/>
            <person name="Ito T."/>
            <person name="Fujiyama A."/>
            <person name="Inagaki F."/>
            <person name="Takami H."/>
        </authorList>
    </citation>
    <scope>NUCLEOTIDE SEQUENCE</scope>
    <source>
        <strain evidence="1">Expedition CK06-06</strain>
    </source>
</reference>
<sequence length="68" mass="7737">MELEDYAEQLWDITADIEVPCTRPGCDTEMEVYTITFQRSEELTIKLLCPECDTTLTVTVTNGVHVKP</sequence>
<gene>
    <name evidence="1" type="ORF">S01H1_06049</name>
</gene>
<proteinExistence type="predicted"/>
<comment type="caution">
    <text evidence="1">The sequence shown here is derived from an EMBL/GenBank/DDBJ whole genome shotgun (WGS) entry which is preliminary data.</text>
</comment>
<accession>X0SAX5</accession>
<organism evidence="1">
    <name type="scientific">marine sediment metagenome</name>
    <dbReference type="NCBI Taxonomy" id="412755"/>
    <lineage>
        <taxon>unclassified sequences</taxon>
        <taxon>metagenomes</taxon>
        <taxon>ecological metagenomes</taxon>
    </lineage>
</organism>
<dbReference type="EMBL" id="BARS01003139">
    <property type="protein sequence ID" value="GAF78169.1"/>
    <property type="molecule type" value="Genomic_DNA"/>
</dbReference>
<protein>
    <submittedName>
        <fullName evidence="1">Uncharacterized protein</fullName>
    </submittedName>
</protein>
<dbReference type="AlphaFoldDB" id="X0SAX5"/>
<name>X0SAX5_9ZZZZ</name>
<evidence type="ECO:0000313" key="1">
    <source>
        <dbReference type="EMBL" id="GAF78169.1"/>
    </source>
</evidence>